<comment type="caution">
    <text evidence="2">The sequence shown here is derived from an EMBL/GenBank/DDBJ whole genome shotgun (WGS) entry which is preliminary data.</text>
</comment>
<evidence type="ECO:0000313" key="3">
    <source>
        <dbReference type="Proteomes" id="UP001177670"/>
    </source>
</evidence>
<gene>
    <name evidence="2" type="ORF">K0M31_007777</name>
</gene>
<proteinExistence type="predicted"/>
<evidence type="ECO:0000256" key="1">
    <source>
        <dbReference type="SAM" id="MobiDB-lite"/>
    </source>
</evidence>
<organism evidence="2 3">
    <name type="scientific">Melipona bicolor</name>
    <dbReference type="NCBI Taxonomy" id="60889"/>
    <lineage>
        <taxon>Eukaryota</taxon>
        <taxon>Metazoa</taxon>
        <taxon>Ecdysozoa</taxon>
        <taxon>Arthropoda</taxon>
        <taxon>Hexapoda</taxon>
        <taxon>Insecta</taxon>
        <taxon>Pterygota</taxon>
        <taxon>Neoptera</taxon>
        <taxon>Endopterygota</taxon>
        <taxon>Hymenoptera</taxon>
        <taxon>Apocrita</taxon>
        <taxon>Aculeata</taxon>
        <taxon>Apoidea</taxon>
        <taxon>Anthophila</taxon>
        <taxon>Apidae</taxon>
        <taxon>Melipona</taxon>
    </lineage>
</organism>
<dbReference type="EMBL" id="JAHYIQ010000002">
    <property type="protein sequence ID" value="KAK1135006.1"/>
    <property type="molecule type" value="Genomic_DNA"/>
</dbReference>
<protein>
    <submittedName>
        <fullName evidence="2">Uncharacterized protein</fullName>
    </submittedName>
</protein>
<reference evidence="2" key="1">
    <citation type="submission" date="2021-10" db="EMBL/GenBank/DDBJ databases">
        <title>Melipona bicolor Genome sequencing and assembly.</title>
        <authorList>
            <person name="Araujo N.S."/>
            <person name="Arias M.C."/>
        </authorList>
    </citation>
    <scope>NUCLEOTIDE SEQUENCE</scope>
    <source>
        <strain evidence="2">USP_2M_L1-L4_2017</strain>
        <tissue evidence="2">Whole body</tissue>
    </source>
</reference>
<keyword evidence="3" id="KW-1185">Reference proteome</keyword>
<feature type="region of interest" description="Disordered" evidence="1">
    <location>
        <begin position="1"/>
        <end position="43"/>
    </location>
</feature>
<accession>A0AA40GDG2</accession>
<dbReference type="AlphaFoldDB" id="A0AA40GDG2"/>
<feature type="region of interest" description="Disordered" evidence="1">
    <location>
        <begin position="50"/>
        <end position="69"/>
    </location>
</feature>
<feature type="compositionally biased region" description="Basic residues" evidence="1">
    <location>
        <begin position="1"/>
        <end position="10"/>
    </location>
</feature>
<dbReference type="Proteomes" id="UP001177670">
    <property type="component" value="Unassembled WGS sequence"/>
</dbReference>
<sequence>MKRTKNRTHGHGTELELVQTGEGHPIDGTTGVTEEGGRKKEEHGVVITRRELEEQKTGVESRTADRVVN</sequence>
<name>A0AA40GDG2_9HYME</name>
<evidence type="ECO:0000313" key="2">
    <source>
        <dbReference type="EMBL" id="KAK1135006.1"/>
    </source>
</evidence>